<feature type="non-terminal residue" evidence="1">
    <location>
        <position position="1"/>
    </location>
</feature>
<dbReference type="VEuPathDB" id="FungiDB:MAPG_05469"/>
<evidence type="ECO:0000313" key="1">
    <source>
        <dbReference type="EMBL" id="KLU86456.1"/>
    </source>
</evidence>
<accession>A0A0H2TXT7</accession>
<protein>
    <submittedName>
        <fullName evidence="1">Uncharacterized protein</fullName>
    </submittedName>
</protein>
<organism evidence="1">
    <name type="scientific">Magnaporthiopsis poae (strain ATCC 64411 / 73-15)</name>
    <name type="common">Kentucky bluegrass fungus</name>
    <name type="synonym">Magnaporthe poae</name>
    <dbReference type="NCBI Taxonomy" id="644358"/>
    <lineage>
        <taxon>Eukaryota</taxon>
        <taxon>Fungi</taxon>
        <taxon>Dikarya</taxon>
        <taxon>Ascomycota</taxon>
        <taxon>Pezizomycotina</taxon>
        <taxon>Sordariomycetes</taxon>
        <taxon>Sordariomycetidae</taxon>
        <taxon>Magnaporthales</taxon>
        <taxon>Magnaporthaceae</taxon>
        <taxon>Magnaporthiopsis</taxon>
    </lineage>
</organism>
<dbReference type="EMBL" id="GL876969">
    <property type="protein sequence ID" value="KLU86456.1"/>
    <property type="molecule type" value="Genomic_DNA"/>
</dbReference>
<name>A0A0H2TXT7_MAGP6</name>
<proteinExistence type="predicted"/>
<dbReference type="OrthoDB" id="2788868at2759"/>
<reference evidence="1" key="2">
    <citation type="submission" date="2011-03" db="EMBL/GenBank/DDBJ databases">
        <title>Annotation of Magnaporthe poae ATCC 64411.</title>
        <authorList>
            <person name="Ma L.-J."/>
            <person name="Dead R."/>
            <person name="Young S.K."/>
            <person name="Zeng Q."/>
            <person name="Gargeya S."/>
            <person name="Fitzgerald M."/>
            <person name="Haas B."/>
            <person name="Abouelleil A."/>
            <person name="Alvarado L."/>
            <person name="Arachchi H.M."/>
            <person name="Berlin A."/>
            <person name="Brown A."/>
            <person name="Chapman S.B."/>
            <person name="Chen Z."/>
            <person name="Dunbar C."/>
            <person name="Freedman E."/>
            <person name="Gearin G."/>
            <person name="Gellesch M."/>
            <person name="Goldberg J."/>
            <person name="Griggs A."/>
            <person name="Gujja S."/>
            <person name="Heiman D."/>
            <person name="Howarth C."/>
            <person name="Larson L."/>
            <person name="Lui A."/>
            <person name="MacDonald P.J.P."/>
            <person name="Mehta T."/>
            <person name="Montmayeur A."/>
            <person name="Murphy C."/>
            <person name="Neiman D."/>
            <person name="Pearson M."/>
            <person name="Priest M."/>
            <person name="Roberts A."/>
            <person name="Saif S."/>
            <person name="Shea T."/>
            <person name="Shenoy N."/>
            <person name="Sisk P."/>
            <person name="Stolte C."/>
            <person name="Sykes S."/>
            <person name="Yandava C."/>
            <person name="Wortman J."/>
            <person name="Nusbaum C."/>
            <person name="Birren B."/>
        </authorList>
    </citation>
    <scope>NUCLEOTIDE SEQUENCE</scope>
    <source>
        <strain evidence="1">ATCC 64411</strain>
    </source>
</reference>
<gene>
    <name evidence="1" type="ORF">MAPG_05469</name>
</gene>
<reference evidence="1" key="1">
    <citation type="submission" date="2010-05" db="EMBL/GenBank/DDBJ databases">
        <title>The Genome Sequence of Magnaporthe poae strain ATCC 64411.</title>
        <authorList>
            <consortium name="The Broad Institute Genome Sequencing Platform"/>
            <consortium name="Broad Institute Genome Sequencing Center for Infectious Disease"/>
            <person name="Ma L.-J."/>
            <person name="Dead R."/>
            <person name="Young S."/>
            <person name="Zeng Q."/>
            <person name="Koehrsen M."/>
            <person name="Alvarado L."/>
            <person name="Berlin A."/>
            <person name="Chapman S.B."/>
            <person name="Chen Z."/>
            <person name="Freedman E."/>
            <person name="Gellesch M."/>
            <person name="Goldberg J."/>
            <person name="Griggs A."/>
            <person name="Gujja S."/>
            <person name="Heilman E.R."/>
            <person name="Heiman D."/>
            <person name="Hepburn T."/>
            <person name="Howarth C."/>
            <person name="Jen D."/>
            <person name="Larson L."/>
            <person name="Mehta T."/>
            <person name="Neiman D."/>
            <person name="Pearson M."/>
            <person name="Roberts A."/>
            <person name="Saif S."/>
            <person name="Shea T."/>
            <person name="Shenoy N."/>
            <person name="Sisk P."/>
            <person name="Stolte C."/>
            <person name="Sykes S."/>
            <person name="Walk T."/>
            <person name="White J."/>
            <person name="Yandava C."/>
            <person name="Haas B."/>
            <person name="Nusbaum C."/>
            <person name="Birren B."/>
        </authorList>
    </citation>
    <scope>NUCLEOTIDE SEQUENCE</scope>
    <source>
        <strain evidence="1">ATCC 64411</strain>
    </source>
</reference>
<dbReference type="AlphaFoldDB" id="A0A0H2TXT7"/>
<sequence>GFLLRLVAPTAEPRGDLWLIDPATTAACKEAFFAVFDASEGEDRRQLERDVEEVYGGVERLRDLDRALIGWTSWQFDVTPYDGFRGLLERLAEKSLYQMRLWDNCFDPGLQETLNPGDPWSMAWEV</sequence>